<accession>A0ABT9JNE9</accession>
<dbReference type="RefSeq" id="WP_306384026.1">
    <property type="nucleotide sequence ID" value="NZ_JASAVR010000030.1"/>
</dbReference>
<protein>
    <submittedName>
        <fullName evidence="1">Uncharacterized protein</fullName>
    </submittedName>
</protein>
<keyword evidence="2" id="KW-1185">Reference proteome</keyword>
<organism evidence="1 2">
    <name type="scientific">Phocoenobacter skyensis</name>
    <dbReference type="NCBI Taxonomy" id="97481"/>
    <lineage>
        <taxon>Bacteria</taxon>
        <taxon>Pseudomonadati</taxon>
        <taxon>Pseudomonadota</taxon>
        <taxon>Gammaproteobacteria</taxon>
        <taxon>Pasteurellales</taxon>
        <taxon>Pasteurellaceae</taxon>
        <taxon>Phocoenobacter</taxon>
    </lineage>
</organism>
<evidence type="ECO:0000313" key="2">
    <source>
        <dbReference type="Proteomes" id="UP001224812"/>
    </source>
</evidence>
<sequence>MERIQIVANIVKSKANIAEHNRTQAEHNRIQANLDKSIAYNKAEEEKYKAIYNAYEKVLGALQE</sequence>
<proteinExistence type="predicted"/>
<gene>
    <name evidence="1" type="ORF">QJT92_10430</name>
</gene>
<comment type="caution">
    <text evidence="1">The sequence shown here is derived from an EMBL/GenBank/DDBJ whole genome shotgun (WGS) entry which is preliminary data.</text>
</comment>
<name>A0ABT9JNE9_9PAST</name>
<dbReference type="EMBL" id="JASAVS010000031">
    <property type="protein sequence ID" value="MDP8086333.1"/>
    <property type="molecule type" value="Genomic_DNA"/>
</dbReference>
<reference evidence="1 2" key="1">
    <citation type="journal article" date="2023" name="Front. Microbiol.">
        <title>Phylogeography and host specificity of Pasteurellaceae pathogenic to sea-farmed fish in the north-east Atlantic.</title>
        <authorList>
            <person name="Gulla S."/>
            <person name="Colquhoun D.J."/>
            <person name="Olsen A.B."/>
            <person name="Spilsberg B."/>
            <person name="Lagesen K."/>
            <person name="Aakesson C.P."/>
            <person name="Strom S."/>
            <person name="Manji F."/>
            <person name="Birkbeck T.H."/>
            <person name="Nilsen H.K."/>
        </authorList>
    </citation>
    <scope>NUCLEOTIDE SEQUENCE [LARGE SCALE GENOMIC DNA]</scope>
    <source>
        <strain evidence="1 2">VIO11850</strain>
    </source>
</reference>
<evidence type="ECO:0000313" key="1">
    <source>
        <dbReference type="EMBL" id="MDP8086333.1"/>
    </source>
</evidence>
<dbReference type="Proteomes" id="UP001224812">
    <property type="component" value="Unassembled WGS sequence"/>
</dbReference>